<evidence type="ECO:0000259" key="3">
    <source>
        <dbReference type="SMART" id="SM00903"/>
    </source>
</evidence>
<dbReference type="STRING" id="117157.SAMN04489717_0196"/>
<proteinExistence type="predicted"/>
<dbReference type="Proteomes" id="UP000198983">
    <property type="component" value="Chromosome I"/>
</dbReference>
<keyword evidence="5" id="KW-1185">Reference proteome</keyword>
<evidence type="ECO:0000256" key="2">
    <source>
        <dbReference type="SAM" id="MobiDB-lite"/>
    </source>
</evidence>
<dbReference type="EMBL" id="LT629732">
    <property type="protein sequence ID" value="SDR71011.1"/>
    <property type="molecule type" value="Genomic_DNA"/>
</dbReference>
<keyword evidence="1" id="KW-0560">Oxidoreductase</keyword>
<dbReference type="RefSeq" id="WP_092656975.1">
    <property type="nucleotide sequence ID" value="NZ_LT629732.1"/>
</dbReference>
<feature type="compositionally biased region" description="Pro residues" evidence="2">
    <location>
        <begin position="175"/>
        <end position="188"/>
    </location>
</feature>
<dbReference type="Pfam" id="PF01613">
    <property type="entry name" value="Flavin_Reduct"/>
    <property type="match status" value="1"/>
</dbReference>
<dbReference type="SMART" id="SM00903">
    <property type="entry name" value="Flavin_Reduct"/>
    <property type="match status" value="1"/>
</dbReference>
<dbReference type="InterPro" id="IPR002563">
    <property type="entry name" value="Flavin_Rdtase-like_dom"/>
</dbReference>
<name>A0A1H1L8S9_9ACTN</name>
<dbReference type="PANTHER" id="PTHR30466:SF1">
    <property type="entry name" value="FMN REDUCTASE (NADH) RUTF"/>
    <property type="match status" value="1"/>
</dbReference>
<dbReference type="Gene3D" id="2.30.110.10">
    <property type="entry name" value="Electron Transport, Fmn-binding Protein, Chain A"/>
    <property type="match status" value="1"/>
</dbReference>
<dbReference type="InterPro" id="IPR012349">
    <property type="entry name" value="Split_barrel_FMN-bd"/>
</dbReference>
<dbReference type="InterPro" id="IPR050268">
    <property type="entry name" value="NADH-dep_flavin_reductase"/>
</dbReference>
<dbReference type="GO" id="GO:0010181">
    <property type="term" value="F:FMN binding"/>
    <property type="evidence" value="ECO:0007669"/>
    <property type="project" value="InterPro"/>
</dbReference>
<feature type="region of interest" description="Disordered" evidence="2">
    <location>
        <begin position="166"/>
        <end position="188"/>
    </location>
</feature>
<dbReference type="PANTHER" id="PTHR30466">
    <property type="entry name" value="FLAVIN REDUCTASE"/>
    <property type="match status" value="1"/>
</dbReference>
<dbReference type="OrthoDB" id="9792858at2"/>
<sequence>MTTFLEAPSGITPDLYRAVFRRYAAGVVIVTADAGFGPVGFTATSLASISLDPPLVSFALSTNASSWPTIAAAESVVVNFVGAHDHTLAARFATSGIDRFAGPTRWSRLRTGEPVLDDAAGHLRGRIDYRYPVGDHHLVVAEVTAAATRQHAPLVYHAGTYATVGPTPTHAPTSAPSPVPTPAPAPPA</sequence>
<evidence type="ECO:0000313" key="4">
    <source>
        <dbReference type="EMBL" id="SDR71011.1"/>
    </source>
</evidence>
<dbReference type="AlphaFoldDB" id="A0A1H1L8S9"/>
<dbReference type="GO" id="GO:0042602">
    <property type="term" value="F:riboflavin reductase (NADPH) activity"/>
    <property type="evidence" value="ECO:0007669"/>
    <property type="project" value="TreeGrafter"/>
</dbReference>
<protein>
    <submittedName>
        <fullName evidence="4">NADH-FMN oxidoreductase RutF, flavin reductase (DIM6/NTAB) family</fullName>
    </submittedName>
</protein>
<reference evidence="4 5" key="1">
    <citation type="submission" date="2016-10" db="EMBL/GenBank/DDBJ databases">
        <authorList>
            <person name="de Groot N.N."/>
        </authorList>
    </citation>
    <scope>NUCLEOTIDE SEQUENCE [LARGE SCALE GENOMIC DNA]</scope>
    <source>
        <strain evidence="4 5">DSM 22024</strain>
    </source>
</reference>
<gene>
    <name evidence="4" type="ORF">SAMN04489717_0196</name>
</gene>
<evidence type="ECO:0000313" key="5">
    <source>
        <dbReference type="Proteomes" id="UP000198983"/>
    </source>
</evidence>
<dbReference type="SUPFAM" id="SSF50475">
    <property type="entry name" value="FMN-binding split barrel"/>
    <property type="match status" value="1"/>
</dbReference>
<dbReference type="GO" id="GO:0006208">
    <property type="term" value="P:pyrimidine nucleobase catabolic process"/>
    <property type="evidence" value="ECO:0007669"/>
    <property type="project" value="TreeGrafter"/>
</dbReference>
<feature type="domain" description="Flavin reductase like" evidence="3">
    <location>
        <begin position="20"/>
        <end position="163"/>
    </location>
</feature>
<evidence type="ECO:0000256" key="1">
    <source>
        <dbReference type="ARBA" id="ARBA00023002"/>
    </source>
</evidence>
<organism evidence="4 5">
    <name type="scientific">Actinopolymorpha singaporensis</name>
    <dbReference type="NCBI Taxonomy" id="117157"/>
    <lineage>
        <taxon>Bacteria</taxon>
        <taxon>Bacillati</taxon>
        <taxon>Actinomycetota</taxon>
        <taxon>Actinomycetes</taxon>
        <taxon>Propionibacteriales</taxon>
        <taxon>Actinopolymorphaceae</taxon>
        <taxon>Actinopolymorpha</taxon>
    </lineage>
</organism>
<accession>A0A1H1L8S9</accession>